<feature type="region of interest" description="Disordered" evidence="1">
    <location>
        <begin position="454"/>
        <end position="476"/>
    </location>
</feature>
<name>A0A817QG80_9BILA</name>
<keyword evidence="2" id="KW-1133">Transmembrane helix</keyword>
<keyword evidence="6" id="KW-1185">Reference proteome</keyword>
<feature type="region of interest" description="Disordered" evidence="1">
    <location>
        <begin position="384"/>
        <end position="439"/>
    </location>
</feature>
<dbReference type="AlphaFoldDB" id="A0A817QG80"/>
<gene>
    <name evidence="3" type="ORF">TIS948_LOCUS13132</name>
    <name evidence="4" type="ORF">UJA718_LOCUS3871</name>
</gene>
<sequence length="476" mass="49584">MNLSANNNASDQLIANINANIINRYQSGQLQVEWANNSLCNGSSSSSVSIHEPGNFTTVTLGVISRLVLVTPPASCRSQCRCDTQPVLKAYDASGNAILKLGSDNQPWQVVGTVLGSANVSVYGAIANYSDEQTQYSMFGVIATGSYQIQFSFITPSAVNSSFVATVNLTVTNPILSAIQSDNVSVVSKNETFNMTILIVDQISKTRIADIHWGGFSWTATVSLYTSLQYQSNGSLIAASTSTAIVNLTAGTVTATNLEITEIGMYVFSMTITSSNNQYSILFTKGSVVNSFIVDGSTSDVAAVLTMGAVTITTTGQNALNGLTVSSFSVDDVLYTSNSSSSSSSGGKNAGLIAGITVRVVAGVALIAGGVLRTMKIFMVPTGQPLLNNGPDDAPSVLTQPEPTNGNTANSSTSNTAPNNNANRAHSPLSTNSNGQRNVSGLSAASTIDLFLSGPATTPSTPNAMPPFKLLNLEHH</sequence>
<evidence type="ECO:0000313" key="5">
    <source>
        <dbReference type="Proteomes" id="UP000663825"/>
    </source>
</evidence>
<reference evidence="3" key="1">
    <citation type="submission" date="2021-02" db="EMBL/GenBank/DDBJ databases">
        <authorList>
            <person name="Nowell W R."/>
        </authorList>
    </citation>
    <scope>NUCLEOTIDE SEQUENCE</scope>
</reference>
<dbReference type="Proteomes" id="UP000663873">
    <property type="component" value="Unassembled WGS sequence"/>
</dbReference>
<dbReference type="EMBL" id="CAJNXB010002033">
    <property type="protein sequence ID" value="CAF3211047.1"/>
    <property type="molecule type" value="Genomic_DNA"/>
</dbReference>
<evidence type="ECO:0000313" key="6">
    <source>
        <dbReference type="Proteomes" id="UP000663873"/>
    </source>
</evidence>
<proteinExistence type="predicted"/>
<protein>
    <recommendedName>
        <fullName evidence="7">Transmembrane protein</fullName>
    </recommendedName>
</protein>
<evidence type="ECO:0000313" key="3">
    <source>
        <dbReference type="EMBL" id="CAF3211047.1"/>
    </source>
</evidence>
<dbReference type="OrthoDB" id="10057942at2759"/>
<dbReference type="EMBL" id="CAJOBP010000299">
    <property type="protein sequence ID" value="CAF4157809.1"/>
    <property type="molecule type" value="Genomic_DNA"/>
</dbReference>
<feature type="transmembrane region" description="Helical" evidence="2">
    <location>
        <begin position="350"/>
        <end position="372"/>
    </location>
</feature>
<feature type="compositionally biased region" description="Low complexity" evidence="1">
    <location>
        <begin position="404"/>
        <end position="423"/>
    </location>
</feature>
<organism evidence="3 5">
    <name type="scientific">Rotaria socialis</name>
    <dbReference type="NCBI Taxonomy" id="392032"/>
    <lineage>
        <taxon>Eukaryota</taxon>
        <taxon>Metazoa</taxon>
        <taxon>Spiralia</taxon>
        <taxon>Gnathifera</taxon>
        <taxon>Rotifera</taxon>
        <taxon>Eurotatoria</taxon>
        <taxon>Bdelloidea</taxon>
        <taxon>Philodinida</taxon>
        <taxon>Philodinidae</taxon>
        <taxon>Rotaria</taxon>
    </lineage>
</organism>
<feature type="compositionally biased region" description="Polar residues" evidence="1">
    <location>
        <begin position="428"/>
        <end position="439"/>
    </location>
</feature>
<keyword evidence="2" id="KW-0472">Membrane</keyword>
<evidence type="ECO:0000313" key="4">
    <source>
        <dbReference type="EMBL" id="CAF4157809.1"/>
    </source>
</evidence>
<comment type="caution">
    <text evidence="3">The sequence shown here is derived from an EMBL/GenBank/DDBJ whole genome shotgun (WGS) entry which is preliminary data.</text>
</comment>
<keyword evidence="2" id="KW-0812">Transmembrane</keyword>
<accession>A0A817QG80</accession>
<evidence type="ECO:0000256" key="2">
    <source>
        <dbReference type="SAM" id="Phobius"/>
    </source>
</evidence>
<evidence type="ECO:0000256" key="1">
    <source>
        <dbReference type="SAM" id="MobiDB-lite"/>
    </source>
</evidence>
<dbReference type="Proteomes" id="UP000663825">
    <property type="component" value="Unassembled WGS sequence"/>
</dbReference>
<evidence type="ECO:0008006" key="7">
    <source>
        <dbReference type="Google" id="ProtNLM"/>
    </source>
</evidence>